<gene>
    <name evidence="1" type="ORF">RRG08_036435</name>
</gene>
<proteinExistence type="predicted"/>
<comment type="caution">
    <text evidence="1">The sequence shown here is derived from an EMBL/GenBank/DDBJ whole genome shotgun (WGS) entry which is preliminary data.</text>
</comment>
<name>A0AAE1DHF4_9GAST</name>
<keyword evidence="2" id="KW-1185">Reference proteome</keyword>
<organism evidence="1 2">
    <name type="scientific">Elysia crispata</name>
    <name type="common">lettuce slug</name>
    <dbReference type="NCBI Taxonomy" id="231223"/>
    <lineage>
        <taxon>Eukaryota</taxon>
        <taxon>Metazoa</taxon>
        <taxon>Spiralia</taxon>
        <taxon>Lophotrochozoa</taxon>
        <taxon>Mollusca</taxon>
        <taxon>Gastropoda</taxon>
        <taxon>Heterobranchia</taxon>
        <taxon>Euthyneura</taxon>
        <taxon>Panpulmonata</taxon>
        <taxon>Sacoglossa</taxon>
        <taxon>Placobranchoidea</taxon>
        <taxon>Plakobranchidae</taxon>
        <taxon>Elysia</taxon>
    </lineage>
</organism>
<protein>
    <submittedName>
        <fullName evidence="1">Uncharacterized protein</fullName>
    </submittedName>
</protein>
<dbReference type="EMBL" id="JAWDGP010003786">
    <property type="protein sequence ID" value="KAK3770834.1"/>
    <property type="molecule type" value="Genomic_DNA"/>
</dbReference>
<accession>A0AAE1DHF4</accession>
<dbReference type="AlphaFoldDB" id="A0AAE1DHF4"/>
<sequence length="195" mass="22067">MQNIPISREQNQWHHHTYKNVYSLLTKLTETVSLLSRACLYSSHTMASAPRPASPTLTRAVDHLIEISSCSHMRLHSTHIHLKSSRFAYVALTPPPHPNLPPLRQTTNSPLVLPDPPTLRFIVKSCYLNRYSGDCSEYIQIQPVCGMKGYSPLSKYSSKFNQCNNRGIKNKLMQGEVLCCRGKQVILMGFSNKLN</sequence>
<reference evidence="1" key="1">
    <citation type="journal article" date="2023" name="G3 (Bethesda)">
        <title>A reference genome for the long-term kleptoplast-retaining sea slug Elysia crispata morphotype clarki.</title>
        <authorList>
            <person name="Eastman K.E."/>
            <person name="Pendleton A.L."/>
            <person name="Shaikh M.A."/>
            <person name="Suttiyut T."/>
            <person name="Ogas R."/>
            <person name="Tomko P."/>
            <person name="Gavelis G."/>
            <person name="Widhalm J.R."/>
            <person name="Wisecaver J.H."/>
        </authorList>
    </citation>
    <scope>NUCLEOTIDE SEQUENCE</scope>
    <source>
        <strain evidence="1">ECLA1</strain>
    </source>
</reference>
<dbReference type="Proteomes" id="UP001283361">
    <property type="component" value="Unassembled WGS sequence"/>
</dbReference>
<evidence type="ECO:0000313" key="2">
    <source>
        <dbReference type="Proteomes" id="UP001283361"/>
    </source>
</evidence>
<evidence type="ECO:0000313" key="1">
    <source>
        <dbReference type="EMBL" id="KAK3770834.1"/>
    </source>
</evidence>